<reference evidence="2" key="1">
    <citation type="submission" date="2021-02" db="EMBL/GenBank/DDBJ databases">
        <authorList>
            <person name="Nowell W R."/>
        </authorList>
    </citation>
    <scope>NUCLEOTIDE SEQUENCE</scope>
</reference>
<dbReference type="PANTHER" id="PTHR22878:SF72">
    <property type="entry name" value="DYNEIN HEAVY CHAIN 3, AXONEMAL"/>
    <property type="match status" value="1"/>
</dbReference>
<dbReference type="PANTHER" id="PTHR22878">
    <property type="entry name" value="DYNEIN HEAVY CHAIN 6, AXONEMAL-LIKE-RELATED"/>
    <property type="match status" value="1"/>
</dbReference>
<dbReference type="GO" id="GO:0030286">
    <property type="term" value="C:dynein complex"/>
    <property type="evidence" value="ECO:0007669"/>
    <property type="project" value="InterPro"/>
</dbReference>
<dbReference type="GO" id="GO:0045505">
    <property type="term" value="F:dynein intermediate chain binding"/>
    <property type="evidence" value="ECO:0007669"/>
    <property type="project" value="InterPro"/>
</dbReference>
<dbReference type="AlphaFoldDB" id="A0A8S3A6B2"/>
<feature type="domain" description="Dynein heavy chain C-terminal" evidence="1">
    <location>
        <begin position="4"/>
        <end position="132"/>
    </location>
</feature>
<dbReference type="InterPro" id="IPR041228">
    <property type="entry name" value="Dynein_C"/>
</dbReference>
<dbReference type="Gene3D" id="1.20.1270.280">
    <property type="match status" value="1"/>
</dbReference>
<gene>
    <name evidence="2" type="ORF">BYL167_LOCUS43761</name>
</gene>
<dbReference type="Pfam" id="PF18199">
    <property type="entry name" value="Dynein_C"/>
    <property type="match status" value="1"/>
</dbReference>
<evidence type="ECO:0000313" key="3">
    <source>
        <dbReference type="Proteomes" id="UP000681967"/>
    </source>
</evidence>
<protein>
    <recommendedName>
        <fullName evidence="1">Dynein heavy chain C-terminal domain-containing protein</fullName>
    </recommendedName>
</protein>
<dbReference type="FunFam" id="1.20.1270.280:FF:000001">
    <property type="entry name" value="dynein heavy chain 7, axonemal"/>
    <property type="match status" value="1"/>
</dbReference>
<proteinExistence type="predicted"/>
<dbReference type="EMBL" id="CAJOBH010117184">
    <property type="protein sequence ID" value="CAF4692248.1"/>
    <property type="molecule type" value="Genomic_DNA"/>
</dbReference>
<dbReference type="GO" id="GO:0051959">
    <property type="term" value="F:dynein light intermediate chain binding"/>
    <property type="evidence" value="ECO:0007669"/>
    <property type="project" value="InterPro"/>
</dbReference>
<comment type="caution">
    <text evidence="2">The sequence shown here is derived from an EMBL/GenBank/DDBJ whole genome shotgun (WGS) entry which is preliminary data.</text>
</comment>
<evidence type="ECO:0000259" key="1">
    <source>
        <dbReference type="Pfam" id="PF18199"/>
    </source>
</evidence>
<organism evidence="2 3">
    <name type="scientific">Rotaria magnacalcarata</name>
    <dbReference type="NCBI Taxonomy" id="392030"/>
    <lineage>
        <taxon>Eukaryota</taxon>
        <taxon>Metazoa</taxon>
        <taxon>Spiralia</taxon>
        <taxon>Gnathifera</taxon>
        <taxon>Rotifera</taxon>
        <taxon>Eurotatoria</taxon>
        <taxon>Bdelloidea</taxon>
        <taxon>Philodinida</taxon>
        <taxon>Philodinidae</taxon>
        <taxon>Rotaria</taxon>
    </lineage>
</organism>
<dbReference type="Proteomes" id="UP000681967">
    <property type="component" value="Unassembled WGS sequence"/>
</dbReference>
<name>A0A8S3A6B2_9BILA</name>
<dbReference type="InterPro" id="IPR026983">
    <property type="entry name" value="DHC"/>
</dbReference>
<dbReference type="GO" id="GO:0007018">
    <property type="term" value="P:microtubule-based movement"/>
    <property type="evidence" value="ECO:0007669"/>
    <property type="project" value="InterPro"/>
</dbReference>
<accession>A0A8S3A6B2</accession>
<sequence>AKGSTGGVGKTPDDLVGEVASEILSKLPSNYNIEMAMRKYPTEYKQSMNTVLVQEMGRFNRLLTTVRQSLIDVQKAIKGLVVMSAELEEVFMSMLKSRIPGTWKKKSYPSLKPLGSYVLDFIARLKFLQVRINRNLC</sequence>
<feature type="non-terminal residue" evidence="2">
    <location>
        <position position="1"/>
    </location>
</feature>
<evidence type="ECO:0000313" key="2">
    <source>
        <dbReference type="EMBL" id="CAF4692248.1"/>
    </source>
</evidence>